<evidence type="ECO:0000313" key="4">
    <source>
        <dbReference type="Proteomes" id="UP000247454"/>
    </source>
</evidence>
<dbReference type="Proteomes" id="UP000247454">
    <property type="component" value="Unassembled WGS sequence"/>
</dbReference>
<dbReference type="EMBL" id="QJTF01000055">
    <property type="protein sequence ID" value="PYE84182.1"/>
    <property type="molecule type" value="Genomic_DNA"/>
</dbReference>
<evidence type="ECO:0000256" key="2">
    <source>
        <dbReference type="SAM" id="MobiDB-lite"/>
    </source>
</evidence>
<dbReference type="AlphaFoldDB" id="A0A318SRF2"/>
<evidence type="ECO:0000256" key="1">
    <source>
        <dbReference type="SAM" id="Coils"/>
    </source>
</evidence>
<protein>
    <submittedName>
        <fullName evidence="3">Putative RNase toxin 44 of polymorphic toxin system</fullName>
    </submittedName>
</protein>
<evidence type="ECO:0000313" key="3">
    <source>
        <dbReference type="EMBL" id="PYE84182.1"/>
    </source>
</evidence>
<gene>
    <name evidence="3" type="ORF">C7477_1552</name>
</gene>
<proteinExistence type="predicted"/>
<accession>A0A318SRF2</accession>
<comment type="caution">
    <text evidence="3">The sequence shown here is derived from an EMBL/GenBank/DDBJ whole genome shotgun (WGS) entry which is preliminary data.</text>
</comment>
<keyword evidence="4" id="KW-1185">Reference proteome</keyword>
<organism evidence="3 4">
    <name type="scientific">Phyllobacterium leguminum</name>
    <dbReference type="NCBI Taxonomy" id="314237"/>
    <lineage>
        <taxon>Bacteria</taxon>
        <taxon>Pseudomonadati</taxon>
        <taxon>Pseudomonadota</taxon>
        <taxon>Alphaproteobacteria</taxon>
        <taxon>Hyphomicrobiales</taxon>
        <taxon>Phyllobacteriaceae</taxon>
        <taxon>Phyllobacterium</taxon>
    </lineage>
</organism>
<name>A0A318SRF2_9HYPH</name>
<reference evidence="3 4" key="1">
    <citation type="submission" date="2018-06" db="EMBL/GenBank/DDBJ databases">
        <title>Genomic Encyclopedia of Type Strains, Phase III (KMG-III): the genomes of soil and plant-associated and newly described type strains.</title>
        <authorList>
            <person name="Whitman W."/>
        </authorList>
    </citation>
    <scope>NUCLEOTIDE SEQUENCE [LARGE SCALE GENOMIC DNA]</scope>
    <source>
        <strain evidence="3 4">ORS 1419</strain>
    </source>
</reference>
<dbReference type="RefSeq" id="WP_110754815.1">
    <property type="nucleotide sequence ID" value="NZ_QJTF01000055.1"/>
</dbReference>
<dbReference type="OrthoDB" id="8479880at2"/>
<keyword evidence="1" id="KW-0175">Coiled coil</keyword>
<sequence>MKQYWLTIKLKPHATHPVTHSSPMRLKAYFDESPPSGERPPLRAPAEKGSLQPLLPSGSQVFHFLLTAEEYNSGNFELYVWVEPYGAAALRLPGVMDDKATGRLKLTAKNTRKGGLPLPPPNSKPVDEQIIVETVELTNSVAQWTADQMNANAASAEAQAMSKLAAQEKRMAALEEQARAAASSGGFLERLGAQQISQSAVANAGNASLARNFIMGRKGHPDDTPAQYGGWGKIIEKREFWKGAQLVKSGVLNTVLGGGGEWDLKPLINSTWGDSIRFGNREYYITNDHFSNLHYGYVAGASGFTSAEANALANFLEDDTPLDRHVTTKGVNLYHRKKFVSWNDVVSLLDTDSRLHTEK</sequence>
<feature type="coiled-coil region" evidence="1">
    <location>
        <begin position="157"/>
        <end position="184"/>
    </location>
</feature>
<feature type="region of interest" description="Disordered" evidence="2">
    <location>
        <begin position="28"/>
        <end position="50"/>
    </location>
</feature>